<name>A0A250I9D9_9BACT</name>
<dbReference type="OrthoDB" id="9895336at2"/>
<dbReference type="Proteomes" id="UP000217289">
    <property type="component" value="Chromosome"/>
</dbReference>
<sequence length="163" mass="18333">MTKMLGTLVPLLAILAGCGQPDDPRLFWTPDLREATLSLGDGYTFTTRYTYVPSTAKLSAHWTRNGADGFREKIAEVQLFPEQALWLEERLSNVRPQRPSSTGDCWNDVATLSLRLVDHSGESRLYFTDPVKESCEPSREFLNKQDVLGVLDAFDELLPTPEL</sequence>
<proteinExistence type="predicted"/>
<protein>
    <recommendedName>
        <fullName evidence="3">Lipoprotein</fullName>
    </recommendedName>
</protein>
<gene>
    <name evidence="1" type="ORF">MEBOL_001217</name>
</gene>
<accession>A0A250I9D9</accession>
<dbReference type="RefSeq" id="WP_095976528.1">
    <property type="nucleotide sequence ID" value="NZ_CP022163.1"/>
</dbReference>
<dbReference type="KEGG" id="mbd:MEBOL_001217"/>
<dbReference type="PROSITE" id="PS51257">
    <property type="entry name" value="PROKAR_LIPOPROTEIN"/>
    <property type="match status" value="1"/>
</dbReference>
<evidence type="ECO:0000313" key="1">
    <source>
        <dbReference type="EMBL" id="ATB27772.1"/>
    </source>
</evidence>
<evidence type="ECO:0000313" key="2">
    <source>
        <dbReference type="Proteomes" id="UP000217289"/>
    </source>
</evidence>
<evidence type="ECO:0008006" key="3">
    <source>
        <dbReference type="Google" id="ProtNLM"/>
    </source>
</evidence>
<keyword evidence="2" id="KW-1185">Reference proteome</keyword>
<reference evidence="1 2" key="1">
    <citation type="submission" date="2017-06" db="EMBL/GenBank/DDBJ databases">
        <authorList>
            <person name="Kim H.J."/>
            <person name="Triplett B.A."/>
        </authorList>
    </citation>
    <scope>NUCLEOTIDE SEQUENCE [LARGE SCALE GENOMIC DNA]</scope>
    <source>
        <strain evidence="1 2">DSM 14713</strain>
    </source>
</reference>
<organism evidence="1 2">
    <name type="scientific">Melittangium boletus DSM 14713</name>
    <dbReference type="NCBI Taxonomy" id="1294270"/>
    <lineage>
        <taxon>Bacteria</taxon>
        <taxon>Pseudomonadati</taxon>
        <taxon>Myxococcota</taxon>
        <taxon>Myxococcia</taxon>
        <taxon>Myxococcales</taxon>
        <taxon>Cystobacterineae</taxon>
        <taxon>Archangiaceae</taxon>
        <taxon>Melittangium</taxon>
    </lineage>
</organism>
<dbReference type="AlphaFoldDB" id="A0A250I9D9"/>
<dbReference type="EMBL" id="CP022163">
    <property type="protein sequence ID" value="ATB27772.1"/>
    <property type="molecule type" value="Genomic_DNA"/>
</dbReference>